<evidence type="ECO:0000313" key="5">
    <source>
        <dbReference type="EMBL" id="OWJ64141.1"/>
    </source>
</evidence>
<name>A0A211ZFV4_9PROT</name>
<keyword evidence="6" id="KW-1185">Reference proteome</keyword>
<dbReference type="SUPFAM" id="SSF47413">
    <property type="entry name" value="lambda repressor-like DNA-binding domains"/>
    <property type="match status" value="1"/>
</dbReference>
<dbReference type="CDD" id="cd01392">
    <property type="entry name" value="HTH_LacI"/>
    <property type="match status" value="1"/>
</dbReference>
<organism evidence="5 6">
    <name type="scientific">Inquilinus limosus</name>
    <dbReference type="NCBI Taxonomy" id="171674"/>
    <lineage>
        <taxon>Bacteria</taxon>
        <taxon>Pseudomonadati</taxon>
        <taxon>Pseudomonadota</taxon>
        <taxon>Alphaproteobacteria</taxon>
        <taxon>Rhodospirillales</taxon>
        <taxon>Rhodospirillaceae</taxon>
        <taxon>Inquilinus</taxon>
    </lineage>
</organism>
<feature type="domain" description="HTH lacI-type" evidence="4">
    <location>
        <begin position="1"/>
        <end position="53"/>
    </location>
</feature>
<dbReference type="Gene3D" id="3.40.50.2300">
    <property type="match status" value="2"/>
</dbReference>
<dbReference type="Proteomes" id="UP000196655">
    <property type="component" value="Unassembled WGS sequence"/>
</dbReference>
<sequence length="351" mass="36059">MRDVARLAGVATSTVSRALARPGRVSEATRCRILAAAEQLGYVPNAAARNLRVGASNIVMAVLSEPAIANGASQVVPEVLQSVAATLSDNGFNLLIAGRNRSAAAEKHIPDLAVGGIVRGAILIGAAELPSHGQRSLANAGIPIVSVLQDRSAAGIPSVIADDRKAMREAVLHLIGLGHRSFFYIAGPAGSYHEAERSGGLAEALAAAGLPDRAVVRHGGGHAFQDGFESGIDAARAWLALAARPTAAVACWDDAAIAFMSTVRPQGVAVPGDLSVLGFDGVPVGAFCEPPLATLRQPTAELGAKAAEILLMLLDRDAAAPPLRTTLPNQLLLRASTTAPKTGGRRPRRAP</sequence>
<dbReference type="Pfam" id="PF00356">
    <property type="entry name" value="LacI"/>
    <property type="match status" value="1"/>
</dbReference>
<proteinExistence type="predicted"/>
<comment type="caution">
    <text evidence="5">The sequence shown here is derived from an EMBL/GenBank/DDBJ whole genome shotgun (WGS) entry which is preliminary data.</text>
</comment>
<dbReference type="PROSITE" id="PS50932">
    <property type="entry name" value="HTH_LACI_2"/>
    <property type="match status" value="1"/>
</dbReference>
<dbReference type="PANTHER" id="PTHR30146">
    <property type="entry name" value="LACI-RELATED TRANSCRIPTIONAL REPRESSOR"/>
    <property type="match status" value="1"/>
</dbReference>
<dbReference type="RefSeq" id="WP_088154553.1">
    <property type="nucleotide sequence ID" value="NZ_NHON01000067.1"/>
</dbReference>
<keyword evidence="3" id="KW-0804">Transcription</keyword>
<dbReference type="OrthoDB" id="128688at2"/>
<dbReference type="InterPro" id="IPR046335">
    <property type="entry name" value="LacI/GalR-like_sensor"/>
</dbReference>
<accession>A0A211ZFV4</accession>
<keyword evidence="2" id="KW-0238">DNA-binding</keyword>
<evidence type="ECO:0000259" key="4">
    <source>
        <dbReference type="PROSITE" id="PS50932"/>
    </source>
</evidence>
<dbReference type="EMBL" id="NHON01000067">
    <property type="protein sequence ID" value="OWJ64141.1"/>
    <property type="molecule type" value="Genomic_DNA"/>
</dbReference>
<dbReference type="SUPFAM" id="SSF53822">
    <property type="entry name" value="Periplasmic binding protein-like I"/>
    <property type="match status" value="1"/>
</dbReference>
<dbReference type="SMART" id="SM00354">
    <property type="entry name" value="HTH_LACI"/>
    <property type="match status" value="1"/>
</dbReference>
<protein>
    <submittedName>
        <fullName evidence="5">LacI family transcriptional regulator</fullName>
    </submittedName>
</protein>
<dbReference type="AlphaFoldDB" id="A0A211ZFV4"/>
<dbReference type="GO" id="GO:0003700">
    <property type="term" value="F:DNA-binding transcription factor activity"/>
    <property type="evidence" value="ECO:0007669"/>
    <property type="project" value="TreeGrafter"/>
</dbReference>
<dbReference type="PANTHER" id="PTHR30146:SF138">
    <property type="entry name" value="TRANSCRIPTIONAL REGULATORY PROTEIN"/>
    <property type="match status" value="1"/>
</dbReference>
<evidence type="ECO:0000313" key="6">
    <source>
        <dbReference type="Proteomes" id="UP000196655"/>
    </source>
</evidence>
<evidence type="ECO:0000256" key="1">
    <source>
        <dbReference type="ARBA" id="ARBA00023015"/>
    </source>
</evidence>
<evidence type="ECO:0000256" key="3">
    <source>
        <dbReference type="ARBA" id="ARBA00023163"/>
    </source>
</evidence>
<evidence type="ECO:0000256" key="2">
    <source>
        <dbReference type="ARBA" id="ARBA00023125"/>
    </source>
</evidence>
<dbReference type="Pfam" id="PF13377">
    <property type="entry name" value="Peripla_BP_3"/>
    <property type="match status" value="1"/>
</dbReference>
<keyword evidence="1" id="KW-0805">Transcription regulation</keyword>
<dbReference type="GO" id="GO:0000976">
    <property type="term" value="F:transcription cis-regulatory region binding"/>
    <property type="evidence" value="ECO:0007669"/>
    <property type="project" value="TreeGrafter"/>
</dbReference>
<dbReference type="InterPro" id="IPR010982">
    <property type="entry name" value="Lambda_DNA-bd_dom_sf"/>
</dbReference>
<dbReference type="Gene3D" id="1.10.260.40">
    <property type="entry name" value="lambda repressor-like DNA-binding domains"/>
    <property type="match status" value="1"/>
</dbReference>
<gene>
    <name evidence="5" type="ORF">BWR60_26275</name>
</gene>
<dbReference type="STRING" id="1122125.GCA_000423185_05634"/>
<dbReference type="InterPro" id="IPR000843">
    <property type="entry name" value="HTH_LacI"/>
</dbReference>
<reference evidence="6" key="1">
    <citation type="submission" date="2017-05" db="EMBL/GenBank/DDBJ databases">
        <authorList>
            <person name="Macchi M."/>
            <person name="Festa S."/>
            <person name="Coppotelli B.M."/>
            <person name="Morelli I.S."/>
        </authorList>
    </citation>
    <scope>NUCLEOTIDE SEQUENCE [LARGE SCALE GENOMIC DNA]</scope>
    <source>
        <strain evidence="6">I</strain>
    </source>
</reference>
<dbReference type="InterPro" id="IPR028082">
    <property type="entry name" value="Peripla_BP_I"/>
</dbReference>